<keyword evidence="5 6" id="KW-0460">Magnesium</keyword>
<accession>A0A6N7ELT2</accession>
<reference evidence="8 9" key="1">
    <citation type="submission" date="2019-10" db="EMBL/GenBank/DDBJ databases">
        <title>Georgenia wutianyii sp. nov. and Georgenia yuyongxinii sp. nov. isolated from plateau pika (Ochotona curzoniae) in the Qinghai-Tibet plateau of China.</title>
        <authorList>
            <person name="Tian Z."/>
        </authorList>
    </citation>
    <scope>NUCLEOTIDE SEQUENCE [LARGE SCALE GENOMIC DNA]</scope>
    <source>
        <strain evidence="8 9">JCM 19765</strain>
    </source>
</reference>
<evidence type="ECO:0000256" key="6">
    <source>
        <dbReference type="HAMAP-Rule" id="MF_00265"/>
    </source>
</evidence>
<feature type="domain" description="PIN" evidence="7">
    <location>
        <begin position="3"/>
        <end position="132"/>
    </location>
</feature>
<comment type="similarity">
    <text evidence="6">Belongs to the PINc/VapC protein family.</text>
</comment>
<dbReference type="NCBIfam" id="TIGR00028">
    <property type="entry name" value="Mtu_PIN_fam"/>
    <property type="match status" value="1"/>
</dbReference>
<dbReference type="GO" id="GO:0016788">
    <property type="term" value="F:hydrolase activity, acting on ester bonds"/>
    <property type="evidence" value="ECO:0007669"/>
    <property type="project" value="InterPro"/>
</dbReference>
<evidence type="ECO:0000256" key="5">
    <source>
        <dbReference type="ARBA" id="ARBA00022842"/>
    </source>
</evidence>
<keyword evidence="3 6" id="KW-0479">Metal-binding</keyword>
<evidence type="ECO:0000313" key="8">
    <source>
        <dbReference type="EMBL" id="MPV39079.1"/>
    </source>
</evidence>
<evidence type="ECO:0000256" key="1">
    <source>
        <dbReference type="ARBA" id="ARBA00022649"/>
    </source>
</evidence>
<proteinExistence type="inferred from homology"/>
<protein>
    <recommendedName>
        <fullName evidence="6">Ribonuclease VapC</fullName>
        <shortName evidence="6">RNase VapC</shortName>
        <ecNumber evidence="6">3.1.-.-</ecNumber>
    </recommendedName>
    <alternativeName>
        <fullName evidence="6">Toxin VapC</fullName>
    </alternativeName>
</protein>
<dbReference type="InterPro" id="IPR022907">
    <property type="entry name" value="VapC_family"/>
</dbReference>
<dbReference type="SUPFAM" id="SSF88723">
    <property type="entry name" value="PIN domain-like"/>
    <property type="match status" value="1"/>
</dbReference>
<dbReference type="AlphaFoldDB" id="A0A6N7ELT2"/>
<comment type="function">
    <text evidence="6">Toxic component of a toxin-antitoxin (TA) system. An RNase.</text>
</comment>
<keyword evidence="9" id="KW-1185">Reference proteome</keyword>
<dbReference type="RefSeq" id="WP_152196501.1">
    <property type="nucleotide sequence ID" value="NZ_VUKD01000006.1"/>
</dbReference>
<evidence type="ECO:0000256" key="2">
    <source>
        <dbReference type="ARBA" id="ARBA00022722"/>
    </source>
</evidence>
<evidence type="ECO:0000259" key="7">
    <source>
        <dbReference type="Pfam" id="PF01850"/>
    </source>
</evidence>
<dbReference type="EC" id="3.1.-.-" evidence="6"/>
<keyword evidence="6" id="KW-0800">Toxin</keyword>
<keyword evidence="2 6" id="KW-0540">Nuclease</keyword>
<dbReference type="GO" id="GO:0045926">
    <property type="term" value="P:negative regulation of growth"/>
    <property type="evidence" value="ECO:0007669"/>
    <property type="project" value="UniProtKB-ARBA"/>
</dbReference>
<dbReference type="GO" id="GO:0004540">
    <property type="term" value="F:RNA nuclease activity"/>
    <property type="evidence" value="ECO:0007669"/>
    <property type="project" value="InterPro"/>
</dbReference>
<dbReference type="InterPro" id="IPR029060">
    <property type="entry name" value="PIN-like_dom_sf"/>
</dbReference>
<evidence type="ECO:0000313" key="9">
    <source>
        <dbReference type="Proteomes" id="UP000437709"/>
    </source>
</evidence>
<evidence type="ECO:0000256" key="3">
    <source>
        <dbReference type="ARBA" id="ARBA00022723"/>
    </source>
</evidence>
<gene>
    <name evidence="6" type="primary">vapC</name>
    <name evidence="8" type="ORF">GB881_18915</name>
</gene>
<feature type="binding site" evidence="6">
    <location>
        <position position="108"/>
    </location>
    <ligand>
        <name>Mg(2+)</name>
        <dbReference type="ChEBI" id="CHEBI:18420"/>
    </ligand>
</feature>
<keyword evidence="4 6" id="KW-0378">Hydrolase</keyword>
<dbReference type="InterPro" id="IPR006226">
    <property type="entry name" value="Mtu_PIN"/>
</dbReference>
<dbReference type="EMBL" id="WHPC01000153">
    <property type="protein sequence ID" value="MPV39079.1"/>
    <property type="molecule type" value="Genomic_DNA"/>
</dbReference>
<dbReference type="HAMAP" id="MF_00265">
    <property type="entry name" value="VapC_Nob1"/>
    <property type="match status" value="1"/>
</dbReference>
<dbReference type="CDD" id="cd18678">
    <property type="entry name" value="PIN_MtVapC25_VapC33-like"/>
    <property type="match status" value="1"/>
</dbReference>
<name>A0A6N7ELT2_9MICO</name>
<dbReference type="InterPro" id="IPR002716">
    <property type="entry name" value="PIN_dom"/>
</dbReference>
<keyword evidence="1 6" id="KW-1277">Toxin-antitoxin system</keyword>
<dbReference type="GO" id="GO:0090729">
    <property type="term" value="F:toxin activity"/>
    <property type="evidence" value="ECO:0007669"/>
    <property type="project" value="UniProtKB-KW"/>
</dbReference>
<organism evidence="8 9">
    <name type="scientific">Georgenia subflava</name>
    <dbReference type="NCBI Taxonomy" id="1622177"/>
    <lineage>
        <taxon>Bacteria</taxon>
        <taxon>Bacillati</taxon>
        <taxon>Actinomycetota</taxon>
        <taxon>Actinomycetes</taxon>
        <taxon>Micrococcales</taxon>
        <taxon>Bogoriellaceae</taxon>
        <taxon>Georgenia</taxon>
    </lineage>
</organism>
<dbReference type="Proteomes" id="UP000437709">
    <property type="component" value="Unassembled WGS sequence"/>
</dbReference>
<dbReference type="Pfam" id="PF01850">
    <property type="entry name" value="PIN"/>
    <property type="match status" value="1"/>
</dbReference>
<evidence type="ECO:0000256" key="4">
    <source>
        <dbReference type="ARBA" id="ARBA00022801"/>
    </source>
</evidence>
<comment type="caution">
    <text evidence="8">The sequence shown here is derived from an EMBL/GenBank/DDBJ whole genome shotgun (WGS) entry which is preliminary data.</text>
</comment>
<dbReference type="Gene3D" id="3.40.50.1010">
    <property type="entry name" value="5'-nuclease"/>
    <property type="match status" value="1"/>
</dbReference>
<comment type="cofactor">
    <cofactor evidence="6">
        <name>Mg(2+)</name>
        <dbReference type="ChEBI" id="CHEBI:18420"/>
    </cofactor>
</comment>
<dbReference type="GO" id="GO:0000287">
    <property type="term" value="F:magnesium ion binding"/>
    <property type="evidence" value="ECO:0007669"/>
    <property type="project" value="UniProtKB-UniRule"/>
</dbReference>
<sequence length="143" mass="15758">MLLFDVNVVLAAHRDDHPQHQAVRRWFDEVLAREQAFGVPTGVWASFLRLATNRRIFAVPTPRPEAFAFIDAVLAQPHCLRLDPGPRHLTLLRQLCDEGSAVGDLVPDAVIAALAAEHSATVATLDHDFARFPTVPHTLLATT</sequence>
<feature type="binding site" evidence="6">
    <location>
        <position position="5"/>
    </location>
    <ligand>
        <name>Mg(2+)</name>
        <dbReference type="ChEBI" id="CHEBI:18420"/>
    </ligand>
</feature>